<keyword evidence="14" id="KW-1185">Reference proteome</keyword>
<dbReference type="GO" id="GO:0008104">
    <property type="term" value="P:intracellular protein localization"/>
    <property type="evidence" value="ECO:0007669"/>
    <property type="project" value="TreeGrafter"/>
</dbReference>
<dbReference type="InterPro" id="IPR000409">
    <property type="entry name" value="BEACH_dom"/>
</dbReference>
<dbReference type="InterPro" id="IPR046852">
    <property type="entry name" value="Neurobeachin_a-sol"/>
</dbReference>
<dbReference type="SMART" id="SM00320">
    <property type="entry name" value="WD40"/>
    <property type="match status" value="5"/>
</dbReference>
<evidence type="ECO:0000256" key="10">
    <source>
        <dbReference type="SAM" id="MobiDB-lite"/>
    </source>
</evidence>
<keyword evidence="6" id="KW-0472">Membrane</keyword>
<dbReference type="InterPro" id="IPR036322">
    <property type="entry name" value="WD40_repeat_dom_sf"/>
</dbReference>
<dbReference type="FunFam" id="1.10.1540.10:FF:000001">
    <property type="entry name" value="neurobeachin isoform X1"/>
    <property type="match status" value="1"/>
</dbReference>
<dbReference type="Proteomes" id="UP000694427">
    <property type="component" value="Unplaced"/>
</dbReference>
<keyword evidence="3" id="KW-0597">Phosphoprotein</keyword>
<keyword evidence="5" id="KW-0677">Repeat</keyword>
<dbReference type="Pfam" id="PF20425">
    <property type="entry name" value="Neurobeachin"/>
    <property type="match status" value="1"/>
</dbReference>
<dbReference type="InterPro" id="IPR015943">
    <property type="entry name" value="WD40/YVTN_repeat-like_dom_sf"/>
</dbReference>
<reference evidence="13" key="1">
    <citation type="submission" date="2025-08" db="UniProtKB">
        <authorList>
            <consortium name="Ensembl"/>
        </authorList>
    </citation>
    <scope>IDENTIFICATION</scope>
</reference>
<evidence type="ECO:0000256" key="8">
    <source>
        <dbReference type="ARBA" id="ARBA00073055"/>
    </source>
</evidence>
<dbReference type="PROSITE" id="PS50197">
    <property type="entry name" value="BEACH"/>
    <property type="match status" value="1"/>
</dbReference>
<evidence type="ECO:0000256" key="3">
    <source>
        <dbReference type="ARBA" id="ARBA00022553"/>
    </source>
</evidence>
<reference evidence="13" key="2">
    <citation type="submission" date="2025-09" db="UniProtKB">
        <authorList>
            <consortium name="Ensembl"/>
        </authorList>
    </citation>
    <scope>IDENTIFICATION</scope>
</reference>
<evidence type="ECO:0000256" key="4">
    <source>
        <dbReference type="ARBA" id="ARBA00022574"/>
    </source>
</evidence>
<organism evidence="13 14">
    <name type="scientific">Cyprinus carpio</name>
    <name type="common">Common carp</name>
    <dbReference type="NCBI Taxonomy" id="7962"/>
    <lineage>
        <taxon>Eukaryota</taxon>
        <taxon>Metazoa</taxon>
        <taxon>Chordata</taxon>
        <taxon>Craniata</taxon>
        <taxon>Vertebrata</taxon>
        <taxon>Euteleostomi</taxon>
        <taxon>Actinopterygii</taxon>
        <taxon>Neopterygii</taxon>
        <taxon>Teleostei</taxon>
        <taxon>Ostariophysi</taxon>
        <taxon>Cypriniformes</taxon>
        <taxon>Cyprinidae</taxon>
        <taxon>Cyprininae</taxon>
        <taxon>Cyprinus</taxon>
    </lineage>
</organism>
<dbReference type="PANTHER" id="PTHR13743:SF62">
    <property type="entry name" value="NEUROBEACHIN"/>
    <property type="match status" value="1"/>
</dbReference>
<evidence type="ECO:0000256" key="7">
    <source>
        <dbReference type="ARBA" id="ARBA00065599"/>
    </source>
</evidence>
<feature type="domain" description="BEACH" evidence="11">
    <location>
        <begin position="2105"/>
        <end position="2394"/>
    </location>
</feature>
<dbReference type="InterPro" id="IPR010508">
    <property type="entry name" value="NBEA-like_DUF1088"/>
</dbReference>
<dbReference type="PROSITE" id="PS51783">
    <property type="entry name" value="PH_BEACH"/>
    <property type="match status" value="1"/>
</dbReference>
<dbReference type="InterPro" id="IPR050865">
    <property type="entry name" value="BEACH_Domain"/>
</dbReference>
<evidence type="ECO:0000259" key="12">
    <source>
        <dbReference type="PROSITE" id="PS51783"/>
    </source>
</evidence>
<dbReference type="Gene3D" id="2.60.120.200">
    <property type="match status" value="1"/>
</dbReference>
<dbReference type="PANTHER" id="PTHR13743">
    <property type="entry name" value="BEIGE/BEACH-RELATED"/>
    <property type="match status" value="1"/>
</dbReference>
<dbReference type="Pfam" id="PF13385">
    <property type="entry name" value="Laminin_G_3"/>
    <property type="match status" value="1"/>
</dbReference>
<name>A0A8C1LW05_CYPCA</name>
<dbReference type="InterPro" id="IPR023362">
    <property type="entry name" value="PH-BEACH_dom"/>
</dbReference>
<dbReference type="Gene3D" id="1.10.1540.10">
    <property type="entry name" value="BEACH domain"/>
    <property type="match status" value="1"/>
</dbReference>
<evidence type="ECO:0000256" key="1">
    <source>
        <dbReference type="ARBA" id="ARBA00004170"/>
    </source>
</evidence>
<dbReference type="SUPFAM" id="SSF48371">
    <property type="entry name" value="ARM repeat"/>
    <property type="match status" value="1"/>
</dbReference>
<dbReference type="SUPFAM" id="SSF50978">
    <property type="entry name" value="WD40 repeat-like"/>
    <property type="match status" value="1"/>
</dbReference>
<dbReference type="InterPro" id="IPR001680">
    <property type="entry name" value="WD40_rpt"/>
</dbReference>
<evidence type="ECO:0000259" key="11">
    <source>
        <dbReference type="PROSITE" id="PS50197"/>
    </source>
</evidence>
<dbReference type="SUPFAM" id="SSF81837">
    <property type="entry name" value="BEACH domain"/>
    <property type="match status" value="1"/>
</dbReference>
<evidence type="ECO:0000256" key="2">
    <source>
        <dbReference type="ARBA" id="ARBA00008498"/>
    </source>
</evidence>
<keyword evidence="4" id="KW-0853">WD repeat</keyword>
<dbReference type="Pfam" id="PF15787">
    <property type="entry name" value="DUF4704"/>
    <property type="match status" value="1"/>
</dbReference>
<accession>A0A8C1LW05</accession>
<dbReference type="Gene3D" id="2.130.10.10">
    <property type="entry name" value="YVTN repeat-like/Quinoprotein amine dehydrogenase"/>
    <property type="match status" value="1"/>
</dbReference>
<dbReference type="FunFam" id="2.30.29.30:FF:000059">
    <property type="entry name" value="neurobeachin isoform X1"/>
    <property type="match status" value="1"/>
</dbReference>
<dbReference type="InterPro" id="IPR016024">
    <property type="entry name" value="ARM-type_fold"/>
</dbReference>
<protein>
    <recommendedName>
        <fullName evidence="8">Neurobeachin</fullName>
    </recommendedName>
    <alternativeName>
        <fullName evidence="9">Lysosomal-trafficking regulator 2</fullName>
    </alternativeName>
</protein>
<dbReference type="Pfam" id="PF20426">
    <property type="entry name" value="NBCH_WD40"/>
    <property type="match status" value="1"/>
</dbReference>
<dbReference type="GO" id="GO:0016020">
    <property type="term" value="C:membrane"/>
    <property type="evidence" value="ECO:0007669"/>
    <property type="project" value="UniProtKB-SubCell"/>
</dbReference>
<sequence>MASVQPVATPGDRAPPPGHRQHGAAAAAAAGSGSGDMMMMMSCSGSMVLPAGVLNPSVPIRNIKTKFAVLIGLIQVGEVSNRDIVETVLNLLVGGEFDLEMNFIIQDAEAIICMLELLEHCEVTCQAEIWSMFTAILRKSVRNLQTSTEVGLIQRLLLKMSSVDDMIADLLVDMLGVLASYSITVKELKLLFSMLRGEGGLWPRHAVKLLSVLTQMAQRHGPDTFFNFPGRSAAAIALPPIAKWPYQNGFTLNTWFRMDPLNNINMDKDKPYLYCFRTSKGIGYSAHFVGNCLIVTSLKSKGKGFQHCVKYDFQPRKWYMISIVHIYNRWRNSEIRCYVNGQLVSYGDMAWHVNTNDSYDKCFLGSSETADANRVFCGQLGAIYVFSEALNPAQIFAIHQLGPGYKSTFKFKSESDIHLADHHKQVLYDGKLANSISFTFNAKATDAQLCLESSPRENPSIFVHSPHALMLQDVKAIVTHSIHSAIHSIGGIQVLFPLFAQLDFHQCFLCSSTLLAFLFELLKSSVAMQEQMLGGKGFLVIGYLLEKASRMHITRAVVEQFLAFAKYLNGLTHGVPLLKQLCDHILFNAAIWIHIPAKVQLSLYTYLSAEFIGTATIYNTIRRVGTVLQIMHILKYYYWAVNPAHISGITPKGLDGPRPSQKEIASLRAFMLLFLKQLMLKDRGVKEDELQSILNYLLTMHEDENLHDVLQLLVALMSEHSASMIPAFDKRNGIRVVYKLLASKSESIQVQALKVLAYFLKHLGHKRKVEIMHTNSLFTLLGERLMLHSNTLSITTYNTLYEILTEQVCTQVVHKPHAEPDSTVKIQNPMILKVVATLLKNSTPSMDLMEVRRLFLSDMIKLFSNSRENRRCLLQCSVWQDWMFSLGYINPKNSEEQKITEMVYNIFRILLYHAIKHEWGGWRVWVDTLSIAHSKVTYEAHKEYLAKMYEEYQRQEEENIKKGKKGLVSTISGLSAQASAIKGTLELDPDSQTQTPESEADEPEATDSGRNLLSETKCLDEENPATGVHVGVHDLLVDIKAEKVEATEVKMDDMDLLPVTENGGLVEVDSLLDNVYSAAVEKLNSSVNSVLVSKATIEDKRSGPLIILADEKDAIPSNNTFLFGTMATGSGENLLSEMGPSEPLPLSGVEPQVHTSSSADLGLLAVMTKSSKELDANPTTLEDDRFKMQPALSGFNVSEGESLSKCPGQVETVSLHGRSGSHLDRDLRVDLGFRGMPMTEEQCRQFSPGPRTTMFRIPEFKWSPMHQRLLTDLLFALEADVHIWRSHSTKSIMDFVNSNENIIFVHNTIHLISQMVDNIIIACGGILPLLSAATSPSAEMEGIEATQGMSSETAVIFLTRLMSMVDVLVFASSLNFSEIEAEKNMSSGGLMRQCLRLVCCVAVRNCLECRQRHRDRILKSTLSSSKSQEGLQGMSTAKNFPSNVSPIKDPDRLLQDVDINRLRAAVFRDVDDSKQAQFLALAVVYFISVLMVSKYRDILEPQREMVRSISQSGRGIRQEINSPTSTALLFPAPSDAVSVLEEFRQESSLPHSDSGLGDEQVSSVMNGADLDLAMGGPNGMSGLFCTLSSEARSQESLTEPSIVDHLKPASISSISQSNKGINVKEILKSLVAAPVETTESGPDTLPYPDHQAMKREAQAMLPMQFHSFDRYHLLISTFIPKTSFSLDLVNFSNLRFLSCCLSGATDASTSSSSSLVNGATSKNLPAVQTVAPMPEDTMENMSITTKLERALEKVAPLLREIFVDFAPFLSRTLLGSHGQELLIEGTDEWQNSIQKNAGLAFIELINEGRLLCHAMKDHIVRVANEAEFILNRQRAEDVHKHAEFESNCAQYAADRKEEETMCDHLISAAKHRDHVTANQLKQKILNILTNKHGAWGSVAQLHDFWRLDYWEDDLRRRRRFIRNPFGSTHLDITCKSLEDYGRMAFRGQTVVSQNSETELMLEGDDDAVSLLQEKEVDNLAGPVVLSTPAQLIAPVTVARGTLSITTTEIYFEVDEDDPAFRRIDAKVLVYSEGLHGKWMFSEIRAVFTRRFLLQNTALEIFMANRTSVMFNFPDQPTVKKVVYSLPCVGVGTSYGLPQARRISLATPRQLFKPSNMTQRWQRREISNFEYLMFLNTIAGRTYNDLNQYPVFPWVLTNYESEELDLTIPGNFRDLSKPIGALNPKRAVFYGDRYESWDDETPPCHYTTHYSTAASTLHWLVRIEPFTTFFLNANGNKFDHPNRTFSGIARSWRHCQRDTADVKELIPEFYYLPEMFVNSNGYCLGDRDDGVPVCDVELPAWAKKPEDFVRINRMALESEFVSCQLHQWIDLIFGYKQRGPEAARALNVFHYLTYEGSVNLDSLASDPLLREATEAQIQSVGQTPSQLLIEPHPPRSSAMHLSPLMFKDQMQQDVIMVLKFPSNSPVTHVAANTLPHLTLPAVVTITCSRLFAVNRWHNTVANNSGTNKRQITDLVDQSIQINTQCFVVTADNRYILVCGFWDRSFRVYSSDTGKLTQIVFGHWDVVTCLARSESYIGGDCYIVSGSRDATLLLWYWSGRHHIIGDNPNNTPRAVLTGHDYEVVCVSVCAELGIVISGAKEGPCLVHTITGDLLRALEGPDSCVLPRLISVSSEGHCIIYYDRGQFCNFSINGKLLAQMDINDSTRAILLSSDGQNLVTGGDNGVVEVWQACDFKQLYVYPGCDAGIRAMDMSHDQRTLITGMASGSIVAFNIDFNRWHFEHQNRY</sequence>
<comment type="subcellular location">
    <subcellularLocation>
        <location evidence="1">Membrane</location>
        <topology evidence="1">Peripheral membrane protein</topology>
    </subcellularLocation>
</comment>
<dbReference type="SUPFAM" id="SSF49899">
    <property type="entry name" value="Concanavalin A-like lectins/glucanases"/>
    <property type="match status" value="1"/>
</dbReference>
<dbReference type="InterPro" id="IPR011993">
    <property type="entry name" value="PH-like_dom_sf"/>
</dbReference>
<dbReference type="CDD" id="cd01201">
    <property type="entry name" value="PH_BEACH"/>
    <property type="match status" value="1"/>
</dbReference>
<dbReference type="InterPro" id="IPR013320">
    <property type="entry name" value="ConA-like_dom_sf"/>
</dbReference>
<proteinExistence type="inferred from homology"/>
<feature type="domain" description="BEACH-type PH" evidence="12">
    <location>
        <begin position="1978"/>
        <end position="2086"/>
    </location>
</feature>
<feature type="region of interest" description="Disordered" evidence="10">
    <location>
        <begin position="985"/>
        <end position="1009"/>
    </location>
</feature>
<dbReference type="CDD" id="cd06071">
    <property type="entry name" value="Beach"/>
    <property type="match status" value="1"/>
</dbReference>
<dbReference type="Ensembl" id="ENSCCRT00010074123.1">
    <property type="protein sequence ID" value="ENSCCRP00010067142.1"/>
    <property type="gene ID" value="ENSCCRG00010028642.1"/>
</dbReference>
<feature type="region of interest" description="Disordered" evidence="10">
    <location>
        <begin position="1"/>
        <end position="22"/>
    </location>
</feature>
<dbReference type="SUPFAM" id="SSF50729">
    <property type="entry name" value="PH domain-like"/>
    <property type="match status" value="1"/>
</dbReference>
<dbReference type="Pfam" id="PF14844">
    <property type="entry name" value="PH_BEACH"/>
    <property type="match status" value="1"/>
</dbReference>
<comment type="similarity">
    <text evidence="2">Belongs to the WD repeat neurobeachin family.</text>
</comment>
<evidence type="ECO:0000256" key="6">
    <source>
        <dbReference type="ARBA" id="ARBA00023136"/>
    </source>
</evidence>
<evidence type="ECO:0000313" key="14">
    <source>
        <dbReference type="Proteomes" id="UP000694427"/>
    </source>
</evidence>
<comment type="subunit">
    <text evidence="7">Interacts with RII subunit of PKA.</text>
</comment>
<dbReference type="InterPro" id="IPR036372">
    <property type="entry name" value="BEACH_dom_sf"/>
</dbReference>
<dbReference type="GO" id="GO:0005829">
    <property type="term" value="C:cytosol"/>
    <property type="evidence" value="ECO:0007669"/>
    <property type="project" value="TreeGrafter"/>
</dbReference>
<evidence type="ECO:0000256" key="9">
    <source>
        <dbReference type="ARBA" id="ARBA00080802"/>
    </source>
</evidence>
<dbReference type="InterPro" id="IPR046851">
    <property type="entry name" value="NBCH_WD40"/>
</dbReference>
<dbReference type="Pfam" id="PF02138">
    <property type="entry name" value="Beach"/>
    <property type="match status" value="1"/>
</dbReference>
<dbReference type="InterPro" id="IPR031570">
    <property type="entry name" value="NBEA/BDCP_DUF4704"/>
</dbReference>
<evidence type="ECO:0000256" key="5">
    <source>
        <dbReference type="ARBA" id="ARBA00022737"/>
    </source>
</evidence>
<dbReference type="GO" id="GO:0019901">
    <property type="term" value="F:protein kinase binding"/>
    <property type="evidence" value="ECO:0007669"/>
    <property type="project" value="TreeGrafter"/>
</dbReference>
<evidence type="ECO:0000313" key="13">
    <source>
        <dbReference type="Ensembl" id="ENSCCRP00010067142.1"/>
    </source>
</evidence>
<dbReference type="Pfam" id="PF06469">
    <property type="entry name" value="DUF1088"/>
    <property type="match status" value="1"/>
</dbReference>
<dbReference type="FunFam" id="2.60.120.200:FF:000010">
    <property type="entry name" value="neurobeachin isoform X2"/>
    <property type="match status" value="1"/>
</dbReference>
<dbReference type="FunFam" id="2.130.10.10:FF:000036">
    <property type="entry name" value="Neurobeachin isoform A"/>
    <property type="match status" value="1"/>
</dbReference>
<dbReference type="Gene3D" id="2.30.29.30">
    <property type="entry name" value="Pleckstrin-homology domain (PH domain)/Phosphotyrosine-binding domain (PTB)"/>
    <property type="match status" value="1"/>
</dbReference>
<dbReference type="SMART" id="SM01026">
    <property type="entry name" value="Beach"/>
    <property type="match status" value="1"/>
</dbReference>